<feature type="transmembrane region" description="Helical" evidence="1">
    <location>
        <begin position="393"/>
        <end position="413"/>
    </location>
</feature>
<dbReference type="KEGG" id="rcr:NCTC10994_00679"/>
<dbReference type="STRING" id="1219011.GCA_001895045_00399"/>
<feature type="transmembrane region" description="Helical" evidence="1">
    <location>
        <begin position="238"/>
        <end position="254"/>
    </location>
</feature>
<keyword evidence="1" id="KW-0472">Membrane</keyword>
<feature type="transmembrane region" description="Helical" evidence="1">
    <location>
        <begin position="72"/>
        <end position="92"/>
    </location>
</feature>
<gene>
    <name evidence="2" type="ORF">NCTC10994_00679</name>
</gene>
<feature type="transmembrane region" description="Helical" evidence="1">
    <location>
        <begin position="333"/>
        <end position="352"/>
    </location>
</feature>
<feature type="transmembrane region" description="Helical" evidence="1">
    <location>
        <begin position="41"/>
        <end position="60"/>
    </location>
</feature>
<keyword evidence="3" id="KW-1185">Reference proteome</keyword>
<feature type="transmembrane region" description="Helical" evidence="1">
    <location>
        <begin position="104"/>
        <end position="126"/>
    </location>
</feature>
<feature type="transmembrane region" description="Helical" evidence="1">
    <location>
        <begin position="688"/>
        <end position="707"/>
    </location>
</feature>
<sequence length="715" mass="78150">MSLIDMSLIDETRRSGRETHRPRPTEDGARPAWSRLVGSRGVRVAFLCVLTVAAVGLYFVRLRSVDLDALTGLGLISVLPVPTLLGLGLLTVGYIGTLSLRRPCVWLLCAQLVLLVMMLHGITMLLESEPRFAISWVHAGFVEFVDRTGTTAPGLDARWSWPGFFGLAAFVLGSGELAALHTVLFVTPVVHNLLYLVALGLLLSTLRMSWQAKWLAALFFCLLNWIGQDYFAPQGWTLLLYLLFVGLLVMWFRTPHGTSEELPRSLRRPVRLWRWFGGNPSRGELPPRKAASSERIVVLAVVVGLFATATVSHQLTPFAMIVSVAGLVVARRCALTGLPVLLVVIVLAWISYMTHEYWGGNLGEVMSGVGNVGGTVSSNIADRASLGAAEHLWVVRARVVAALLVFLIAGVGLLRRRRRGIEDRVLLVLLVAPASLALMQSYGGEMALRIYLFALAPASALAALALFPRPASRPPLLARCIAGVCALVMMFSFFVTRYGNEAFERIPEGAVSAVGTVYEQTSGRVKFLYVTAVPELGSTPFMPLGYRDVERVHWTNTMAPIDPADLTGVVQSLRDQGPGGYLITTRSQEAFVTFGQGYPIGWGEQFRHALADTPGVRVVVENPDASIYALDRPPGDEAEPFVPPPTGLQVWRTPWTPVGVAFLVMLLGILGVREAWRIRLGPHEQKRLRALTFAAVPLLIGFVLVVLERFVLLTS</sequence>
<protein>
    <submittedName>
        <fullName evidence="2">Uncharacterized protein</fullName>
    </submittedName>
</protein>
<organism evidence="2 3">
    <name type="scientific">Rhodococcus coprophilus</name>
    <dbReference type="NCBI Taxonomy" id="38310"/>
    <lineage>
        <taxon>Bacteria</taxon>
        <taxon>Bacillati</taxon>
        <taxon>Actinomycetota</taxon>
        <taxon>Actinomycetes</taxon>
        <taxon>Mycobacteriales</taxon>
        <taxon>Nocardiaceae</taxon>
        <taxon>Rhodococcus</taxon>
    </lineage>
</organism>
<feature type="transmembrane region" description="Helical" evidence="1">
    <location>
        <begin position="193"/>
        <end position="208"/>
    </location>
</feature>
<evidence type="ECO:0000256" key="1">
    <source>
        <dbReference type="SAM" id="Phobius"/>
    </source>
</evidence>
<feature type="transmembrane region" description="Helical" evidence="1">
    <location>
        <begin position="448"/>
        <end position="467"/>
    </location>
</feature>
<dbReference type="AlphaFoldDB" id="A0A2X4TND7"/>
<feature type="transmembrane region" description="Helical" evidence="1">
    <location>
        <begin position="476"/>
        <end position="495"/>
    </location>
</feature>
<feature type="transmembrane region" description="Helical" evidence="1">
    <location>
        <begin position="425"/>
        <end position="442"/>
    </location>
</feature>
<evidence type="ECO:0000313" key="2">
    <source>
        <dbReference type="EMBL" id="SQI28926.1"/>
    </source>
</evidence>
<feature type="transmembrane region" description="Helical" evidence="1">
    <location>
        <begin position="296"/>
        <end position="321"/>
    </location>
</feature>
<keyword evidence="1" id="KW-0812">Transmembrane</keyword>
<evidence type="ECO:0000313" key="3">
    <source>
        <dbReference type="Proteomes" id="UP000249091"/>
    </source>
</evidence>
<name>A0A2X4TND7_9NOCA</name>
<dbReference type="EMBL" id="LS483468">
    <property type="protein sequence ID" value="SQI28926.1"/>
    <property type="molecule type" value="Genomic_DNA"/>
</dbReference>
<dbReference type="RefSeq" id="WP_231922949.1">
    <property type="nucleotide sequence ID" value="NZ_JAFBBL010000001.1"/>
</dbReference>
<feature type="transmembrane region" description="Helical" evidence="1">
    <location>
        <begin position="655"/>
        <end position="676"/>
    </location>
</feature>
<proteinExistence type="predicted"/>
<keyword evidence="1" id="KW-1133">Transmembrane helix</keyword>
<feature type="transmembrane region" description="Helical" evidence="1">
    <location>
        <begin position="164"/>
        <end position="186"/>
    </location>
</feature>
<dbReference type="Proteomes" id="UP000249091">
    <property type="component" value="Chromosome 1"/>
</dbReference>
<accession>A0A2X4TND7</accession>
<reference evidence="2 3" key="1">
    <citation type="submission" date="2018-06" db="EMBL/GenBank/DDBJ databases">
        <authorList>
            <consortium name="Pathogen Informatics"/>
            <person name="Doyle S."/>
        </authorList>
    </citation>
    <scope>NUCLEOTIDE SEQUENCE [LARGE SCALE GENOMIC DNA]</scope>
    <source>
        <strain evidence="2 3">NCTC10994</strain>
    </source>
</reference>